<dbReference type="PRINTS" id="PR01217">
    <property type="entry name" value="PRICHEXTENSN"/>
</dbReference>
<dbReference type="AlphaFoldDB" id="A0A226DJS7"/>
<keyword evidence="2" id="KW-0812">Transmembrane</keyword>
<name>A0A226DJS7_FOLCA</name>
<evidence type="ECO:0000256" key="1">
    <source>
        <dbReference type="SAM" id="MobiDB-lite"/>
    </source>
</evidence>
<feature type="transmembrane region" description="Helical" evidence="2">
    <location>
        <begin position="261"/>
        <end position="283"/>
    </location>
</feature>
<evidence type="ECO:0000256" key="2">
    <source>
        <dbReference type="SAM" id="Phobius"/>
    </source>
</evidence>
<evidence type="ECO:0000313" key="4">
    <source>
        <dbReference type="Proteomes" id="UP000198287"/>
    </source>
</evidence>
<dbReference type="EMBL" id="LNIX01000019">
    <property type="protein sequence ID" value="OXA44436.1"/>
    <property type="molecule type" value="Genomic_DNA"/>
</dbReference>
<keyword evidence="4" id="KW-1185">Reference proteome</keyword>
<feature type="transmembrane region" description="Helical" evidence="2">
    <location>
        <begin position="121"/>
        <end position="139"/>
    </location>
</feature>
<reference evidence="3 4" key="1">
    <citation type="submission" date="2015-12" db="EMBL/GenBank/DDBJ databases">
        <title>The genome of Folsomia candida.</title>
        <authorList>
            <person name="Faddeeva A."/>
            <person name="Derks M.F."/>
            <person name="Anvar Y."/>
            <person name="Smit S."/>
            <person name="Van Straalen N."/>
            <person name="Roelofs D."/>
        </authorList>
    </citation>
    <scope>NUCLEOTIDE SEQUENCE [LARGE SCALE GENOMIC DNA]</scope>
    <source>
        <strain evidence="3 4">VU population</strain>
        <tissue evidence="3">Whole body</tissue>
    </source>
</reference>
<comment type="caution">
    <text evidence="3">The sequence shown here is derived from an EMBL/GenBank/DDBJ whole genome shotgun (WGS) entry which is preliminary data.</text>
</comment>
<organism evidence="3 4">
    <name type="scientific">Folsomia candida</name>
    <name type="common">Springtail</name>
    <dbReference type="NCBI Taxonomy" id="158441"/>
    <lineage>
        <taxon>Eukaryota</taxon>
        <taxon>Metazoa</taxon>
        <taxon>Ecdysozoa</taxon>
        <taxon>Arthropoda</taxon>
        <taxon>Hexapoda</taxon>
        <taxon>Collembola</taxon>
        <taxon>Entomobryomorpha</taxon>
        <taxon>Isotomoidea</taxon>
        <taxon>Isotomidae</taxon>
        <taxon>Proisotominae</taxon>
        <taxon>Folsomia</taxon>
    </lineage>
</organism>
<feature type="transmembrane region" description="Helical" evidence="2">
    <location>
        <begin position="44"/>
        <end position="62"/>
    </location>
</feature>
<evidence type="ECO:0000313" key="3">
    <source>
        <dbReference type="EMBL" id="OXA44436.1"/>
    </source>
</evidence>
<feature type="compositionally biased region" description="Pro residues" evidence="1">
    <location>
        <begin position="371"/>
        <end position="466"/>
    </location>
</feature>
<feature type="region of interest" description="Disordered" evidence="1">
    <location>
        <begin position="370"/>
        <end position="480"/>
    </location>
</feature>
<feature type="transmembrane region" description="Helical" evidence="2">
    <location>
        <begin position="74"/>
        <end position="93"/>
    </location>
</feature>
<dbReference type="Proteomes" id="UP000198287">
    <property type="component" value="Unassembled WGS sequence"/>
</dbReference>
<protein>
    <submittedName>
        <fullName evidence="3">Uncharacterized protein</fullName>
    </submittedName>
</protein>
<accession>A0A226DJS7</accession>
<proteinExistence type="predicted"/>
<gene>
    <name evidence="3" type="ORF">Fcan01_20761</name>
</gene>
<keyword evidence="2" id="KW-0472">Membrane</keyword>
<sequence length="544" mass="59872">MGENRVLHRIRRHLSLGNQLPSVFAKWNKSSGKITLVSEKKEKIVLAFTILQFVVILAKAWSITARTTNLKENILGIAILTWSITTFLLRCHISSDYVQVQFLNYILLSKDGINHGKQSRFITYLVLFFDMIELSYYIISTIHWLLVMLFPCQPGLLSSILCSSNNGLENYIIAKWFIAALEFLIFMQSAIGAGYYTTTVFLTGVTYLLIECGNFVKLHKTGVAHQIEYRVQKGANYRKIIKCLYTQADFLGQELMAVALMWMYLVAWSFTLLAFSAAAKVFVVTQKWIKGCKGTEKKSWPRKFHRSLRPLSLEFDGIIFTCYEVNLFEKREISNSIIQVCRCLLSLKTVLKILNVYILQSWHELNSALIKPPPPPPKSTPTPTPIHPHPHLNPPPPPSTPTPIHPHPHLNPPPPPLNPPSPPPPSTPPPPKSTPTPIHPHLNPPPPPLNPPSPHPPSTPTPTPIHPHPHPHPHPPPQFLWGNNLTLSQGISRCPIKIVGVDGGGGGGGFDGGGGGGGFDGVGVDLMGVGVDLGGGGGGFINAG</sequence>
<keyword evidence="2" id="KW-1133">Transmembrane helix</keyword>